<name>A0ABS2PEH2_9BACL</name>
<reference evidence="2 3" key="1">
    <citation type="submission" date="2021-01" db="EMBL/GenBank/DDBJ databases">
        <title>Genomic Encyclopedia of Type Strains, Phase IV (KMG-IV): sequencing the most valuable type-strain genomes for metagenomic binning, comparative biology and taxonomic classification.</title>
        <authorList>
            <person name="Goeker M."/>
        </authorList>
    </citation>
    <scope>NUCLEOTIDE SEQUENCE [LARGE SCALE GENOMIC DNA]</scope>
    <source>
        <strain evidence="2 3">DSM 25540</strain>
    </source>
</reference>
<dbReference type="Pfam" id="PF01381">
    <property type="entry name" value="HTH_3"/>
    <property type="match status" value="1"/>
</dbReference>
<dbReference type="Proteomes" id="UP000741863">
    <property type="component" value="Unassembled WGS sequence"/>
</dbReference>
<protein>
    <submittedName>
        <fullName evidence="2">DNA-binding XRE family transcriptional regulator</fullName>
    </submittedName>
</protein>
<dbReference type="Gene3D" id="1.10.260.40">
    <property type="entry name" value="lambda repressor-like DNA-binding domains"/>
    <property type="match status" value="1"/>
</dbReference>
<evidence type="ECO:0000259" key="1">
    <source>
        <dbReference type="PROSITE" id="PS50943"/>
    </source>
</evidence>
<keyword evidence="2" id="KW-0238">DNA-binding</keyword>
<dbReference type="EMBL" id="JAFBEC010000008">
    <property type="protein sequence ID" value="MBM7633810.1"/>
    <property type="molecule type" value="Genomic_DNA"/>
</dbReference>
<accession>A0ABS2PEH2</accession>
<dbReference type="SUPFAM" id="SSF47413">
    <property type="entry name" value="lambda repressor-like DNA-binding domains"/>
    <property type="match status" value="1"/>
</dbReference>
<dbReference type="RefSeq" id="WP_204698521.1">
    <property type="nucleotide sequence ID" value="NZ_JAFBEC010000008.1"/>
</dbReference>
<organism evidence="2 3">
    <name type="scientific">Geomicrobium sediminis</name>
    <dbReference type="NCBI Taxonomy" id="1347788"/>
    <lineage>
        <taxon>Bacteria</taxon>
        <taxon>Bacillati</taxon>
        <taxon>Bacillota</taxon>
        <taxon>Bacilli</taxon>
        <taxon>Bacillales</taxon>
        <taxon>Geomicrobium</taxon>
    </lineage>
</organism>
<evidence type="ECO:0000313" key="3">
    <source>
        <dbReference type="Proteomes" id="UP000741863"/>
    </source>
</evidence>
<sequence length="69" mass="8040">MEFRCRLKIILWEKNIKQGEFAKAVGISQAGISSLVNNKSLPTFENAYKICKELGMEVYEIWEEENEEL</sequence>
<proteinExistence type="predicted"/>
<dbReference type="CDD" id="cd00093">
    <property type="entry name" value="HTH_XRE"/>
    <property type="match status" value="1"/>
</dbReference>
<comment type="caution">
    <text evidence="2">The sequence shown here is derived from an EMBL/GenBank/DDBJ whole genome shotgun (WGS) entry which is preliminary data.</text>
</comment>
<evidence type="ECO:0000313" key="2">
    <source>
        <dbReference type="EMBL" id="MBM7633810.1"/>
    </source>
</evidence>
<dbReference type="InterPro" id="IPR010982">
    <property type="entry name" value="Lambda_DNA-bd_dom_sf"/>
</dbReference>
<dbReference type="GO" id="GO:0003677">
    <property type="term" value="F:DNA binding"/>
    <property type="evidence" value="ECO:0007669"/>
    <property type="project" value="UniProtKB-KW"/>
</dbReference>
<keyword evidence="3" id="KW-1185">Reference proteome</keyword>
<gene>
    <name evidence="2" type="ORF">JOD17_002906</name>
</gene>
<feature type="domain" description="HTH cro/C1-type" evidence="1">
    <location>
        <begin position="13"/>
        <end position="61"/>
    </location>
</feature>
<dbReference type="InterPro" id="IPR001387">
    <property type="entry name" value="Cro/C1-type_HTH"/>
</dbReference>
<dbReference type="PROSITE" id="PS50943">
    <property type="entry name" value="HTH_CROC1"/>
    <property type="match status" value="1"/>
</dbReference>
<dbReference type="SMART" id="SM00530">
    <property type="entry name" value="HTH_XRE"/>
    <property type="match status" value="1"/>
</dbReference>